<dbReference type="AlphaFoldDB" id="A0AAU2W0S9"/>
<dbReference type="InterPro" id="IPR036779">
    <property type="entry name" value="LysM_dom_sf"/>
</dbReference>
<dbReference type="Gene3D" id="3.10.350.10">
    <property type="entry name" value="LysM domain"/>
    <property type="match status" value="1"/>
</dbReference>
<reference evidence="4" key="1">
    <citation type="submission" date="2022-10" db="EMBL/GenBank/DDBJ databases">
        <title>The complete genomes of actinobacterial strains from the NBC collection.</title>
        <authorList>
            <person name="Joergensen T.S."/>
            <person name="Alvarez Arevalo M."/>
            <person name="Sterndorff E.B."/>
            <person name="Faurdal D."/>
            <person name="Vuksanovic O."/>
            <person name="Mourched A.-S."/>
            <person name="Charusanti P."/>
            <person name="Shaw S."/>
            <person name="Blin K."/>
            <person name="Weber T."/>
        </authorList>
    </citation>
    <scope>NUCLEOTIDE SEQUENCE</scope>
    <source>
        <strain evidence="4">NBC_00008</strain>
    </source>
</reference>
<dbReference type="SUPFAM" id="SSF53955">
    <property type="entry name" value="Lysozyme-like"/>
    <property type="match status" value="1"/>
</dbReference>
<organism evidence="4">
    <name type="scientific">Streptomyces sp. NBC_00008</name>
    <dbReference type="NCBI Taxonomy" id="2903610"/>
    <lineage>
        <taxon>Bacteria</taxon>
        <taxon>Bacillati</taxon>
        <taxon>Actinomycetota</taxon>
        <taxon>Actinomycetes</taxon>
        <taxon>Kitasatosporales</taxon>
        <taxon>Streptomycetaceae</taxon>
        <taxon>Streptomyces</taxon>
    </lineage>
</organism>
<gene>
    <name evidence="4" type="ORF">OG398_35675</name>
</gene>
<dbReference type="InterPro" id="IPR052196">
    <property type="entry name" value="Bact_Kbp"/>
</dbReference>
<dbReference type="InterPro" id="IPR018392">
    <property type="entry name" value="LysM"/>
</dbReference>
<feature type="compositionally biased region" description="Low complexity" evidence="1">
    <location>
        <begin position="168"/>
        <end position="192"/>
    </location>
</feature>
<protein>
    <submittedName>
        <fullName evidence="4">LysM peptidoglycan-binding domain-containing protein</fullName>
    </submittedName>
</protein>
<dbReference type="PANTHER" id="PTHR34700">
    <property type="entry name" value="POTASSIUM BINDING PROTEIN KBP"/>
    <property type="match status" value="1"/>
</dbReference>
<proteinExistence type="predicted"/>
<evidence type="ECO:0000256" key="1">
    <source>
        <dbReference type="SAM" id="MobiDB-lite"/>
    </source>
</evidence>
<dbReference type="Gene3D" id="1.10.530.10">
    <property type="match status" value="1"/>
</dbReference>
<dbReference type="SMART" id="SM00257">
    <property type="entry name" value="LysM"/>
    <property type="match status" value="1"/>
</dbReference>
<dbReference type="CDD" id="cd00118">
    <property type="entry name" value="LysM"/>
    <property type="match status" value="1"/>
</dbReference>
<feature type="domain" description="LysM" evidence="3">
    <location>
        <begin position="71"/>
        <end position="120"/>
    </location>
</feature>
<dbReference type="EMBL" id="CP108313">
    <property type="protein sequence ID" value="WTW73195.1"/>
    <property type="molecule type" value="Genomic_DNA"/>
</dbReference>
<keyword evidence="2" id="KW-0732">Signal</keyword>
<dbReference type="PROSITE" id="PS51782">
    <property type="entry name" value="LYSM"/>
    <property type="match status" value="1"/>
</dbReference>
<feature type="signal peptide" evidence="2">
    <location>
        <begin position="1"/>
        <end position="41"/>
    </location>
</feature>
<feature type="compositionally biased region" description="Basic and acidic residues" evidence="1">
    <location>
        <begin position="154"/>
        <end position="167"/>
    </location>
</feature>
<feature type="chain" id="PRO_5043457757" evidence="2">
    <location>
        <begin position="42"/>
        <end position="302"/>
    </location>
</feature>
<evidence type="ECO:0000256" key="2">
    <source>
        <dbReference type="SAM" id="SignalP"/>
    </source>
</evidence>
<dbReference type="Pfam" id="PF01464">
    <property type="entry name" value="SLT"/>
    <property type="match status" value="1"/>
</dbReference>
<name>A0AAU2W0S9_9ACTN</name>
<sequence>MPITGKYRRFKSTTLTRGFIAVSTGGVVLALPLIGAGSASAAPAHPAVAEKSVSSTPFAAKGIAAHKAESTVYSVVSGDSLSKIARGHSLGGGWERLYQDNRSAVGGNPDLIHPGLKLTIGAKSVAVAPKAAPTAESKAATEAKPATDAVQSSDRSEGTDRADRSERTAAPVAEKTTETTATETAATAPAQAATAYTDDLDGWIKESLAVMAQNGIPGSYDGIYRNVIRESSGNPQIVNNWDSNAVAGTPSKGLLQVIQPTFEAYHVAGTSTDILDPVANITAACNYAAATYGSIDNVFGAY</sequence>
<dbReference type="PANTHER" id="PTHR34700:SF4">
    <property type="entry name" value="PHAGE-LIKE ELEMENT PBSX PROTEIN XKDP"/>
    <property type="match status" value="1"/>
</dbReference>
<dbReference type="InterPro" id="IPR008258">
    <property type="entry name" value="Transglycosylase_SLT_dom_1"/>
</dbReference>
<feature type="region of interest" description="Disordered" evidence="1">
    <location>
        <begin position="133"/>
        <end position="192"/>
    </location>
</feature>
<dbReference type="SUPFAM" id="SSF54106">
    <property type="entry name" value="LysM domain"/>
    <property type="match status" value="1"/>
</dbReference>
<evidence type="ECO:0000313" key="4">
    <source>
        <dbReference type="EMBL" id="WTW73195.1"/>
    </source>
</evidence>
<accession>A0AAU2W0S9</accession>
<dbReference type="InterPro" id="IPR023346">
    <property type="entry name" value="Lysozyme-like_dom_sf"/>
</dbReference>
<dbReference type="Pfam" id="PF01476">
    <property type="entry name" value="LysM"/>
    <property type="match status" value="1"/>
</dbReference>
<evidence type="ECO:0000259" key="3">
    <source>
        <dbReference type="PROSITE" id="PS51782"/>
    </source>
</evidence>